<dbReference type="Gene3D" id="3.30.200.20">
    <property type="entry name" value="Phosphorylase Kinase, domain 1"/>
    <property type="match status" value="1"/>
</dbReference>
<evidence type="ECO:0000313" key="13">
    <source>
        <dbReference type="Proteomes" id="UP000039865"/>
    </source>
</evidence>
<feature type="region of interest" description="Disordered" evidence="10">
    <location>
        <begin position="365"/>
        <end position="440"/>
    </location>
</feature>
<evidence type="ECO:0000256" key="3">
    <source>
        <dbReference type="ARBA" id="ARBA00022679"/>
    </source>
</evidence>
<feature type="domain" description="Protein kinase" evidence="11">
    <location>
        <begin position="8"/>
        <end position="291"/>
    </location>
</feature>
<dbReference type="PANTHER" id="PTHR24055">
    <property type="entry name" value="MITOGEN-ACTIVATED PROTEIN KINASE"/>
    <property type="match status" value="1"/>
</dbReference>
<proteinExistence type="predicted"/>
<keyword evidence="4 9" id="KW-0547">Nucleotide-binding</keyword>
<evidence type="ECO:0000256" key="4">
    <source>
        <dbReference type="ARBA" id="ARBA00022741"/>
    </source>
</evidence>
<dbReference type="OrthoDB" id="548217at2759"/>
<accession>A0A078AH18</accession>
<dbReference type="GO" id="GO:0004693">
    <property type="term" value="F:cyclin-dependent protein serine/threonine kinase activity"/>
    <property type="evidence" value="ECO:0007669"/>
    <property type="project" value="UniProtKB-EC"/>
</dbReference>
<evidence type="ECO:0000256" key="1">
    <source>
        <dbReference type="ARBA" id="ARBA00012425"/>
    </source>
</evidence>
<dbReference type="GO" id="GO:0005524">
    <property type="term" value="F:ATP binding"/>
    <property type="evidence" value="ECO:0007669"/>
    <property type="project" value="UniProtKB-UniRule"/>
</dbReference>
<evidence type="ECO:0000256" key="10">
    <source>
        <dbReference type="SAM" id="MobiDB-lite"/>
    </source>
</evidence>
<dbReference type="FunFam" id="3.30.200.20:FF:000049">
    <property type="entry name" value="cyclin-dependent kinase-like 1 isoform X1"/>
    <property type="match status" value="1"/>
</dbReference>
<dbReference type="Gene3D" id="1.10.510.10">
    <property type="entry name" value="Transferase(Phosphotransferase) domain 1"/>
    <property type="match status" value="1"/>
</dbReference>
<dbReference type="InterPro" id="IPR050117">
    <property type="entry name" value="MAPK"/>
</dbReference>
<dbReference type="FunFam" id="1.10.510.10:FF:000624">
    <property type="entry name" value="Mitogen-activated protein kinase"/>
    <property type="match status" value="1"/>
</dbReference>
<keyword evidence="6 9" id="KW-0067">ATP-binding</keyword>
<feature type="region of interest" description="Disordered" evidence="10">
    <location>
        <begin position="507"/>
        <end position="533"/>
    </location>
</feature>
<feature type="compositionally biased region" description="Polar residues" evidence="10">
    <location>
        <begin position="412"/>
        <end position="435"/>
    </location>
</feature>
<keyword evidence="2" id="KW-0723">Serine/threonine-protein kinase</keyword>
<dbReference type="EMBL" id="CCKQ01009334">
    <property type="protein sequence ID" value="CDW80812.1"/>
    <property type="molecule type" value="Genomic_DNA"/>
</dbReference>
<dbReference type="Pfam" id="PF00069">
    <property type="entry name" value="Pkinase"/>
    <property type="match status" value="1"/>
</dbReference>
<keyword evidence="3" id="KW-0808">Transferase</keyword>
<dbReference type="InterPro" id="IPR008271">
    <property type="entry name" value="Ser/Thr_kinase_AS"/>
</dbReference>
<dbReference type="PROSITE" id="PS00108">
    <property type="entry name" value="PROTEIN_KINASE_ST"/>
    <property type="match status" value="1"/>
</dbReference>
<sequence>MANSMNKYEILGIIGEGAYGIVYKAKHKENVAIKKFKESEEDEIVKKTTQREVKMLRQLKEADNIVKLLEVFKRKNRLYLVFEYFEKNLLEILEERPNGLAPEAVRKYIYQLLKAIEFCHKNNVIHRDIKPENLLINPVNHDLKICDFGFARVLNQRGGDLTDYVATRWYRAPELLLSNNYGKEVDIWAIGCIMGEITDGDALFPGESEIDQLFCIQKVLGPLTPHQQELFNTNPRFIGYKFPNNISNPETLEKKYVGKLSSKALSLMNGMLKMDPEDRFSAMECLAHPYFDGIREPEVEKMISAFQAGVKRDTSKSRGSLRIGITNNDPRSVDARNKTNYGNKFMIKDIIGQNQNSILQKPVDVTKQGSKLSQSTGSSDIRKNSVTNTQSQQQSSLQQTQQNQNSSQTRQGTGAVSGNFNSNNFKKPSIQNSFNDGKLAKNNFMPSQNISNFLLNKGSSGNLKTFDNEYSYNINLENLGGPQQQTRGQVQMNKNQIFSEVVEEEEFDDPNHGLSVGNNASTISKRLPPTNNVQNKNMILNELQTNQNLMKKNNHNADFQVNSSKDNTYSPPPNKFLGKNQGIISQQSSLQQPQQNLNPIVKPKKKKIFQQADFAGNAIIIRENDEGVIGGKDEDDGAYDQNPTAFEKPSPKGQIQPSANVNGMFSFQGKLTKKKLNAGANVAVKNQTKEELYGLKDSSMPGNAQNSQQFIGRSANPTQLTGFIKPSTNQYGLVAAGAFSNGNPGQDENYNYSIPSEVFYSAQNLQNNNH</sequence>
<dbReference type="PROSITE" id="PS00107">
    <property type="entry name" value="PROTEIN_KINASE_ATP"/>
    <property type="match status" value="1"/>
</dbReference>
<evidence type="ECO:0000256" key="2">
    <source>
        <dbReference type="ARBA" id="ARBA00022527"/>
    </source>
</evidence>
<feature type="compositionally biased region" description="Low complexity" evidence="10">
    <location>
        <begin position="384"/>
        <end position="411"/>
    </location>
</feature>
<evidence type="ECO:0000313" key="12">
    <source>
        <dbReference type="EMBL" id="CDW80812.1"/>
    </source>
</evidence>
<comment type="catalytic activity">
    <reaction evidence="7">
        <text>L-threonyl-[protein] + ATP = O-phospho-L-threonyl-[protein] + ADP + H(+)</text>
        <dbReference type="Rhea" id="RHEA:46608"/>
        <dbReference type="Rhea" id="RHEA-COMP:11060"/>
        <dbReference type="Rhea" id="RHEA-COMP:11605"/>
        <dbReference type="ChEBI" id="CHEBI:15378"/>
        <dbReference type="ChEBI" id="CHEBI:30013"/>
        <dbReference type="ChEBI" id="CHEBI:30616"/>
        <dbReference type="ChEBI" id="CHEBI:61977"/>
        <dbReference type="ChEBI" id="CHEBI:456216"/>
        <dbReference type="EC" id="2.7.11.22"/>
    </reaction>
</comment>
<evidence type="ECO:0000256" key="7">
    <source>
        <dbReference type="ARBA" id="ARBA00047811"/>
    </source>
</evidence>
<evidence type="ECO:0000256" key="6">
    <source>
        <dbReference type="ARBA" id="ARBA00022840"/>
    </source>
</evidence>
<reference evidence="12 13" key="1">
    <citation type="submission" date="2014-06" db="EMBL/GenBank/DDBJ databases">
        <authorList>
            <person name="Swart Estienne"/>
        </authorList>
    </citation>
    <scope>NUCLEOTIDE SEQUENCE [LARGE SCALE GENOMIC DNA]</scope>
    <source>
        <strain evidence="12 13">130c</strain>
    </source>
</reference>
<feature type="region of interest" description="Disordered" evidence="10">
    <location>
        <begin position="316"/>
        <end position="337"/>
    </location>
</feature>
<dbReference type="EC" id="2.7.11.22" evidence="1"/>
<dbReference type="InterPro" id="IPR011009">
    <property type="entry name" value="Kinase-like_dom_sf"/>
</dbReference>
<evidence type="ECO:0000256" key="5">
    <source>
        <dbReference type="ARBA" id="ARBA00022777"/>
    </source>
</evidence>
<dbReference type="InterPro" id="IPR000719">
    <property type="entry name" value="Prot_kinase_dom"/>
</dbReference>
<gene>
    <name evidence="12" type="primary">Contig11841.g12658</name>
    <name evidence="12" type="ORF">STYLEM_9816</name>
</gene>
<dbReference type="AlphaFoldDB" id="A0A078AH18"/>
<evidence type="ECO:0000259" key="11">
    <source>
        <dbReference type="PROSITE" id="PS50011"/>
    </source>
</evidence>
<comment type="catalytic activity">
    <reaction evidence="8">
        <text>L-seryl-[protein] + ATP = O-phospho-L-seryl-[protein] + ADP + H(+)</text>
        <dbReference type="Rhea" id="RHEA:17989"/>
        <dbReference type="Rhea" id="RHEA-COMP:9863"/>
        <dbReference type="Rhea" id="RHEA-COMP:11604"/>
        <dbReference type="ChEBI" id="CHEBI:15378"/>
        <dbReference type="ChEBI" id="CHEBI:29999"/>
        <dbReference type="ChEBI" id="CHEBI:30616"/>
        <dbReference type="ChEBI" id="CHEBI:83421"/>
        <dbReference type="ChEBI" id="CHEBI:456216"/>
        <dbReference type="EC" id="2.7.11.22"/>
    </reaction>
</comment>
<organism evidence="12 13">
    <name type="scientific">Stylonychia lemnae</name>
    <name type="common">Ciliate</name>
    <dbReference type="NCBI Taxonomy" id="5949"/>
    <lineage>
        <taxon>Eukaryota</taxon>
        <taxon>Sar</taxon>
        <taxon>Alveolata</taxon>
        <taxon>Ciliophora</taxon>
        <taxon>Intramacronucleata</taxon>
        <taxon>Spirotrichea</taxon>
        <taxon>Stichotrichia</taxon>
        <taxon>Sporadotrichida</taxon>
        <taxon>Oxytrichidae</taxon>
        <taxon>Stylonychinae</taxon>
        <taxon>Stylonychia</taxon>
    </lineage>
</organism>
<dbReference type="PROSITE" id="PS50011">
    <property type="entry name" value="PROTEIN_KINASE_DOM"/>
    <property type="match status" value="1"/>
</dbReference>
<keyword evidence="13" id="KW-1185">Reference proteome</keyword>
<dbReference type="SMART" id="SM00220">
    <property type="entry name" value="S_TKc"/>
    <property type="match status" value="1"/>
</dbReference>
<evidence type="ECO:0000256" key="8">
    <source>
        <dbReference type="ARBA" id="ARBA00048367"/>
    </source>
</evidence>
<name>A0A078AH18_STYLE</name>
<dbReference type="InterPro" id="IPR017441">
    <property type="entry name" value="Protein_kinase_ATP_BS"/>
</dbReference>
<evidence type="ECO:0000256" key="9">
    <source>
        <dbReference type="PROSITE-ProRule" id="PRU10141"/>
    </source>
</evidence>
<feature type="binding site" evidence="9">
    <location>
        <position position="47"/>
    </location>
    <ligand>
        <name>ATP</name>
        <dbReference type="ChEBI" id="CHEBI:30616"/>
    </ligand>
</feature>
<dbReference type="CDD" id="cd07833">
    <property type="entry name" value="STKc_CDKL"/>
    <property type="match status" value="1"/>
</dbReference>
<keyword evidence="5 12" id="KW-0418">Kinase</keyword>
<dbReference type="InParanoid" id="A0A078AH18"/>
<feature type="compositionally biased region" description="Polar residues" evidence="10">
    <location>
        <begin position="367"/>
        <end position="379"/>
    </location>
</feature>
<dbReference type="SUPFAM" id="SSF56112">
    <property type="entry name" value="Protein kinase-like (PK-like)"/>
    <property type="match status" value="1"/>
</dbReference>
<dbReference type="OMA" id="TWDECIN"/>
<protein>
    <recommendedName>
        <fullName evidence="1">cyclin-dependent kinase</fullName>
        <ecNumber evidence="1">2.7.11.22</ecNumber>
    </recommendedName>
</protein>
<feature type="compositionally biased region" description="Polar residues" evidence="10">
    <location>
        <begin position="516"/>
        <end position="533"/>
    </location>
</feature>
<dbReference type="Proteomes" id="UP000039865">
    <property type="component" value="Unassembled WGS sequence"/>
</dbReference>